<evidence type="ECO:0000313" key="3">
    <source>
        <dbReference type="RefSeq" id="XP_045561340.1"/>
    </source>
</evidence>
<dbReference type="CDD" id="cd00051">
    <property type="entry name" value="EFh"/>
    <property type="match status" value="1"/>
</dbReference>
<sequence>MANALLQEQITEYKGAFEMFHEEGNGTVKIQGLERLMSLMGINPTKRELLQTAEDVDKDGKGTFNRESFLGLMALVHESARGQHAVLRAAFKVFEKEAEGCIEWNTLKYVLMNVGEPQNELEAEQMTKADKDGDGSFDYEGQSRLVSFDFYLSENDLDKVEQITFLPLKA</sequence>
<dbReference type="PANTHER" id="PTHR23048">
    <property type="entry name" value="MYOSIN LIGHT CHAIN 1, 3"/>
    <property type="match status" value="1"/>
</dbReference>
<dbReference type="RefSeq" id="XP_045561340.1">
    <property type="nucleotide sequence ID" value="XM_045705384.1"/>
</dbReference>
<accession>A0ABM3DRA4</accession>
<keyword evidence="2" id="KW-1185">Reference proteome</keyword>
<dbReference type="InterPro" id="IPR011992">
    <property type="entry name" value="EF-hand-dom_pair"/>
</dbReference>
<proteinExistence type="inferred from homology"/>
<evidence type="ECO:0000313" key="2">
    <source>
        <dbReference type="Proteomes" id="UP001652741"/>
    </source>
</evidence>
<reference evidence="3" key="1">
    <citation type="submission" date="2025-08" db="UniProtKB">
        <authorList>
            <consortium name="RefSeq"/>
        </authorList>
    </citation>
    <scope>IDENTIFICATION</scope>
</reference>
<dbReference type="PANTHER" id="PTHR23048:SF56">
    <property type="entry name" value="CALMODULIN 2"/>
    <property type="match status" value="1"/>
</dbReference>
<protein>
    <submittedName>
        <fullName evidence="3">Calglandulin isoform X2</fullName>
    </submittedName>
</protein>
<dbReference type="InterPro" id="IPR002048">
    <property type="entry name" value="EF_hand_dom"/>
</dbReference>
<gene>
    <name evidence="3" type="primary">LOC106582770</name>
</gene>
<dbReference type="GeneID" id="106582770"/>
<dbReference type="Proteomes" id="UP001652741">
    <property type="component" value="Chromosome ssa22"/>
</dbReference>
<dbReference type="SUPFAM" id="SSF47473">
    <property type="entry name" value="EF-hand"/>
    <property type="match status" value="1"/>
</dbReference>
<name>A0ABM3DRA4_SALSA</name>
<evidence type="ECO:0000256" key="1">
    <source>
        <dbReference type="ARBA" id="ARBA00006182"/>
    </source>
</evidence>
<dbReference type="InterPro" id="IPR050230">
    <property type="entry name" value="CALM/Myosin/TropC-like"/>
</dbReference>
<organism evidence="2 3">
    <name type="scientific">Salmo salar</name>
    <name type="common">Atlantic salmon</name>
    <dbReference type="NCBI Taxonomy" id="8030"/>
    <lineage>
        <taxon>Eukaryota</taxon>
        <taxon>Metazoa</taxon>
        <taxon>Chordata</taxon>
        <taxon>Craniata</taxon>
        <taxon>Vertebrata</taxon>
        <taxon>Euteleostomi</taxon>
        <taxon>Actinopterygii</taxon>
        <taxon>Neopterygii</taxon>
        <taxon>Teleostei</taxon>
        <taxon>Protacanthopterygii</taxon>
        <taxon>Salmoniformes</taxon>
        <taxon>Salmonidae</taxon>
        <taxon>Salmoninae</taxon>
        <taxon>Salmo</taxon>
    </lineage>
</organism>
<dbReference type="Gene3D" id="1.10.238.10">
    <property type="entry name" value="EF-hand"/>
    <property type="match status" value="2"/>
</dbReference>
<comment type="similarity">
    <text evidence="1">Belongs to the calmodulin family. Calglandulin subfamily.</text>
</comment>